<evidence type="ECO:0000313" key="2">
    <source>
        <dbReference type="Proteomes" id="UP001153269"/>
    </source>
</evidence>
<gene>
    <name evidence="1" type="ORF">PLEPLA_LOCUS4929</name>
</gene>
<dbReference type="EMBL" id="CADEAL010000247">
    <property type="protein sequence ID" value="CAB1417128.1"/>
    <property type="molecule type" value="Genomic_DNA"/>
</dbReference>
<dbReference type="AlphaFoldDB" id="A0A9N7TRP5"/>
<evidence type="ECO:0000313" key="1">
    <source>
        <dbReference type="EMBL" id="CAB1417128.1"/>
    </source>
</evidence>
<dbReference type="Proteomes" id="UP001153269">
    <property type="component" value="Unassembled WGS sequence"/>
</dbReference>
<comment type="caution">
    <text evidence="1">The sequence shown here is derived from an EMBL/GenBank/DDBJ whole genome shotgun (WGS) entry which is preliminary data.</text>
</comment>
<sequence length="75" mass="8526">MEKVSTFANTGISPPQLQWCDDEASSVLRLRATPHVCVYWDKEMKQWFVSQTEAVMDRGGLQTCTAALNFGRHHL</sequence>
<reference evidence="1" key="1">
    <citation type="submission" date="2020-03" db="EMBL/GenBank/DDBJ databases">
        <authorList>
            <person name="Weist P."/>
        </authorList>
    </citation>
    <scope>NUCLEOTIDE SEQUENCE</scope>
</reference>
<name>A0A9N7TRP5_PLEPL</name>
<proteinExistence type="predicted"/>
<organism evidence="1 2">
    <name type="scientific">Pleuronectes platessa</name>
    <name type="common">European plaice</name>
    <dbReference type="NCBI Taxonomy" id="8262"/>
    <lineage>
        <taxon>Eukaryota</taxon>
        <taxon>Metazoa</taxon>
        <taxon>Chordata</taxon>
        <taxon>Craniata</taxon>
        <taxon>Vertebrata</taxon>
        <taxon>Euteleostomi</taxon>
        <taxon>Actinopterygii</taxon>
        <taxon>Neopterygii</taxon>
        <taxon>Teleostei</taxon>
        <taxon>Neoteleostei</taxon>
        <taxon>Acanthomorphata</taxon>
        <taxon>Carangaria</taxon>
        <taxon>Pleuronectiformes</taxon>
        <taxon>Pleuronectoidei</taxon>
        <taxon>Pleuronectidae</taxon>
        <taxon>Pleuronectes</taxon>
    </lineage>
</organism>
<protein>
    <submittedName>
        <fullName evidence="1">Uncharacterized protein</fullName>
    </submittedName>
</protein>
<accession>A0A9N7TRP5</accession>
<keyword evidence="2" id="KW-1185">Reference proteome</keyword>